<evidence type="ECO:0000313" key="3">
    <source>
        <dbReference type="Proteomes" id="UP001458880"/>
    </source>
</evidence>
<dbReference type="Proteomes" id="UP001458880">
    <property type="component" value="Unassembled WGS sequence"/>
</dbReference>
<feature type="compositionally biased region" description="Polar residues" evidence="1">
    <location>
        <begin position="71"/>
        <end position="89"/>
    </location>
</feature>
<evidence type="ECO:0000313" key="2">
    <source>
        <dbReference type="EMBL" id="KAK9721470.1"/>
    </source>
</evidence>
<comment type="caution">
    <text evidence="2">The sequence shown here is derived from an EMBL/GenBank/DDBJ whole genome shotgun (WGS) entry which is preliminary data.</text>
</comment>
<organism evidence="2 3">
    <name type="scientific">Popillia japonica</name>
    <name type="common">Japanese beetle</name>
    <dbReference type="NCBI Taxonomy" id="7064"/>
    <lineage>
        <taxon>Eukaryota</taxon>
        <taxon>Metazoa</taxon>
        <taxon>Ecdysozoa</taxon>
        <taxon>Arthropoda</taxon>
        <taxon>Hexapoda</taxon>
        <taxon>Insecta</taxon>
        <taxon>Pterygota</taxon>
        <taxon>Neoptera</taxon>
        <taxon>Endopterygota</taxon>
        <taxon>Coleoptera</taxon>
        <taxon>Polyphaga</taxon>
        <taxon>Scarabaeiformia</taxon>
        <taxon>Scarabaeidae</taxon>
        <taxon>Rutelinae</taxon>
        <taxon>Popillia</taxon>
    </lineage>
</organism>
<proteinExistence type="predicted"/>
<feature type="compositionally biased region" description="Low complexity" evidence="1">
    <location>
        <begin position="192"/>
        <end position="211"/>
    </location>
</feature>
<feature type="region of interest" description="Disordered" evidence="1">
    <location>
        <begin position="192"/>
        <end position="226"/>
    </location>
</feature>
<protein>
    <submittedName>
        <fullName evidence="2">Uncharacterized protein</fullName>
    </submittedName>
</protein>
<feature type="compositionally biased region" description="Basic and acidic residues" evidence="1">
    <location>
        <begin position="44"/>
        <end position="63"/>
    </location>
</feature>
<keyword evidence="3" id="KW-1185">Reference proteome</keyword>
<dbReference type="EMBL" id="JASPKY010000199">
    <property type="protein sequence ID" value="KAK9721470.1"/>
    <property type="molecule type" value="Genomic_DNA"/>
</dbReference>
<accession>A0AAW1KLP6</accession>
<feature type="compositionally biased region" description="Basic and acidic residues" evidence="1">
    <location>
        <begin position="113"/>
        <end position="132"/>
    </location>
</feature>
<feature type="region of interest" description="Disordered" evidence="1">
    <location>
        <begin position="40"/>
        <end position="146"/>
    </location>
</feature>
<evidence type="ECO:0000256" key="1">
    <source>
        <dbReference type="SAM" id="MobiDB-lite"/>
    </source>
</evidence>
<feature type="region of interest" description="Disordered" evidence="1">
    <location>
        <begin position="274"/>
        <end position="299"/>
    </location>
</feature>
<gene>
    <name evidence="2" type="ORF">QE152_g21578</name>
</gene>
<reference evidence="2 3" key="1">
    <citation type="journal article" date="2024" name="BMC Genomics">
        <title>De novo assembly and annotation of Popillia japonica's genome with initial clues to its potential as an invasive pest.</title>
        <authorList>
            <person name="Cucini C."/>
            <person name="Boschi S."/>
            <person name="Funari R."/>
            <person name="Cardaioli E."/>
            <person name="Iannotti N."/>
            <person name="Marturano G."/>
            <person name="Paoli F."/>
            <person name="Bruttini M."/>
            <person name="Carapelli A."/>
            <person name="Frati F."/>
            <person name="Nardi F."/>
        </authorList>
    </citation>
    <scope>NUCLEOTIDE SEQUENCE [LARGE SCALE GENOMIC DNA]</scope>
    <source>
        <strain evidence="2">DMR45628</strain>
    </source>
</reference>
<name>A0AAW1KLP6_POPJA</name>
<dbReference type="AlphaFoldDB" id="A0AAW1KLP6"/>
<sequence length="456" mass="50939">MESTEQRLLNQELQKEIKTFKDKIKELECKLYASEFMRNQQRNESNERNYKRPTTNEDTDRVNRSRRKLRQTPSILKTSTSDINPTKRSVSMRDFDDASLQALPGSRAIQRSPVDRSLTEPDDTSKNEEFVKRVGSKASRSSSLRPTVVVPTNADSASDRKHISTGSLIQIARNKTQSKMTSTHHNVLSRIADISSSSTSETDTESNSEANYVLKSSSRPTSETKRNIDSVSANVIDKDYDAACDTLSTLGIVSNRNKLNNTWDLASETRNISSLTKGKKRVSVSSPPPLREDPDEDPQYDSISGAPLLSIGSPSFSRFSTNPESSKNILSVSKYKMDNVFEEGPLANVEANLSNLGLVSDKCALHSTSHMTTDKYRTSSAQDKVLQSDSCECWKVCTCKPRSDFPIIRHERMPFEQNPAITCIIANNGLVPKRYTASYTFSYDNLNGNQVSDSKN</sequence>